<keyword evidence="1" id="KW-0732">Signal</keyword>
<proteinExistence type="predicted"/>
<feature type="signal peptide" evidence="1">
    <location>
        <begin position="1"/>
        <end position="24"/>
    </location>
</feature>
<name>A0A2M4C7G2_9DIPT</name>
<feature type="chain" id="PRO_5014708037" evidence="1">
    <location>
        <begin position="25"/>
        <end position="117"/>
    </location>
</feature>
<evidence type="ECO:0000313" key="2">
    <source>
        <dbReference type="EMBL" id="MBW61267.1"/>
    </source>
</evidence>
<evidence type="ECO:0000256" key="1">
    <source>
        <dbReference type="SAM" id="SignalP"/>
    </source>
</evidence>
<sequence length="117" mass="12995">MWLSAAANVALWWLLVEHFHTLQGSPMPRRSILRYRRSREMYAESQSPGDVLVQCAPASQPAGTQTAIRIYSTKGLLAGGREDVSLCRGQSVWRVMQMLMGSRRGHLCSSVSVCVCV</sequence>
<accession>A0A2M4C7G2</accession>
<reference evidence="2" key="1">
    <citation type="submission" date="2018-01" db="EMBL/GenBank/DDBJ databases">
        <title>An insight into the sialome of Amazonian anophelines.</title>
        <authorList>
            <person name="Ribeiro J.M."/>
            <person name="Scarpassa V."/>
            <person name="Calvo E."/>
        </authorList>
    </citation>
    <scope>NUCLEOTIDE SEQUENCE</scope>
    <source>
        <tissue evidence="2">Salivary glands</tissue>
    </source>
</reference>
<organism evidence="2">
    <name type="scientific">Anopheles marajoara</name>
    <dbReference type="NCBI Taxonomy" id="58244"/>
    <lineage>
        <taxon>Eukaryota</taxon>
        <taxon>Metazoa</taxon>
        <taxon>Ecdysozoa</taxon>
        <taxon>Arthropoda</taxon>
        <taxon>Hexapoda</taxon>
        <taxon>Insecta</taxon>
        <taxon>Pterygota</taxon>
        <taxon>Neoptera</taxon>
        <taxon>Endopterygota</taxon>
        <taxon>Diptera</taxon>
        <taxon>Nematocera</taxon>
        <taxon>Culicoidea</taxon>
        <taxon>Culicidae</taxon>
        <taxon>Anophelinae</taxon>
        <taxon>Anopheles</taxon>
    </lineage>
</organism>
<dbReference type="EMBL" id="GGFJ01012126">
    <property type="protein sequence ID" value="MBW61267.1"/>
    <property type="molecule type" value="Transcribed_RNA"/>
</dbReference>
<dbReference type="AlphaFoldDB" id="A0A2M4C7G2"/>
<protein>
    <submittedName>
        <fullName evidence="2">Putative secreted protein</fullName>
    </submittedName>
</protein>